<comment type="caution">
    <text evidence="2">The sequence shown here is derived from an EMBL/GenBank/DDBJ whole genome shotgun (WGS) entry which is preliminary data.</text>
</comment>
<keyword evidence="3" id="KW-1185">Reference proteome</keyword>
<dbReference type="PANTHER" id="PTHR43735:SF5">
    <property type="entry name" value="FAD_NAD(P)-BINDING DOMAIN-CONTAINING PROTEIN"/>
    <property type="match status" value="1"/>
</dbReference>
<dbReference type="PANTHER" id="PTHR43735">
    <property type="entry name" value="APOPTOSIS-INDUCING FACTOR 1"/>
    <property type="match status" value="1"/>
</dbReference>
<evidence type="ECO:0000259" key="1">
    <source>
        <dbReference type="Pfam" id="PF07992"/>
    </source>
</evidence>
<accession>A0AA39GCJ2</accession>
<organism evidence="2 3">
    <name type="scientific">Sarocladium strictum</name>
    <name type="common">Black bundle disease fungus</name>
    <name type="synonym">Acremonium strictum</name>
    <dbReference type="NCBI Taxonomy" id="5046"/>
    <lineage>
        <taxon>Eukaryota</taxon>
        <taxon>Fungi</taxon>
        <taxon>Dikarya</taxon>
        <taxon>Ascomycota</taxon>
        <taxon>Pezizomycotina</taxon>
        <taxon>Sordariomycetes</taxon>
        <taxon>Hypocreomycetidae</taxon>
        <taxon>Hypocreales</taxon>
        <taxon>Sarocladiaceae</taxon>
        <taxon>Sarocladium</taxon>
    </lineage>
</organism>
<dbReference type="PRINTS" id="PR00368">
    <property type="entry name" value="FADPNR"/>
</dbReference>
<dbReference type="GO" id="GO:0005737">
    <property type="term" value="C:cytoplasm"/>
    <property type="evidence" value="ECO:0007669"/>
    <property type="project" value="TreeGrafter"/>
</dbReference>
<gene>
    <name evidence="2" type="ORF">NLU13_8607</name>
</gene>
<reference evidence="2" key="1">
    <citation type="submission" date="2022-10" db="EMBL/GenBank/DDBJ databases">
        <title>Determination and structural analysis of whole genome sequence of Sarocladium strictum F4-1.</title>
        <authorList>
            <person name="Hu L."/>
            <person name="Jiang Y."/>
        </authorList>
    </citation>
    <scope>NUCLEOTIDE SEQUENCE</scope>
    <source>
        <strain evidence="2">F4-1</strain>
    </source>
</reference>
<dbReference type="Pfam" id="PF07992">
    <property type="entry name" value="Pyr_redox_2"/>
    <property type="match status" value="1"/>
</dbReference>
<dbReference type="InterPro" id="IPR036188">
    <property type="entry name" value="FAD/NAD-bd_sf"/>
</dbReference>
<evidence type="ECO:0000313" key="3">
    <source>
        <dbReference type="Proteomes" id="UP001175261"/>
    </source>
</evidence>
<protein>
    <recommendedName>
        <fullName evidence="1">FAD/NAD(P)-binding domain-containing protein</fullName>
    </recommendedName>
</protein>
<evidence type="ECO:0000313" key="2">
    <source>
        <dbReference type="EMBL" id="KAK0384521.1"/>
    </source>
</evidence>
<sequence>MFRQTIVWLKIISKILGIAGSELKRQLRFTRVRLQRRFSEQAPPPGPAKNIVVVGANFAGFFAAEILAKSLLPSSGYQVVVIEPNSHFQFSWLLPRFCVVEGHEHKAFIPYEGWRKNLPDGILQWVKDRVVSISRSHVKLRDGTEIQYEYLIIATGSGVEEGLPSRVNHTEKLEGIRRLQEMQKGIKAAKSVVIVGGGAAGVEVATDAKDLYPEKQVTIVHSRDALMHRFGKKLQDEALEGMQKLGVDVILGERVLAEDAAMGTVTLSSGTVLHCDKFVNCTGQKPTSGLMKELSPSSIAETGHIRVKPTLQVADDTLPNVYACGDVADTGVPTPNARSASRQAAVAADNILASIRGRQPSYAYQYSWPVDSFIKLTLGLYRSTTYMGDGKESVVFRSKEKIDLMSEFVWQRFGSKPFEDDNLKSD</sequence>
<dbReference type="Gene3D" id="3.50.50.100">
    <property type="match status" value="1"/>
</dbReference>
<dbReference type="InterPro" id="IPR023753">
    <property type="entry name" value="FAD/NAD-binding_dom"/>
</dbReference>
<dbReference type="EMBL" id="JAPDFR010000008">
    <property type="protein sequence ID" value="KAK0384521.1"/>
    <property type="molecule type" value="Genomic_DNA"/>
</dbReference>
<feature type="domain" description="FAD/NAD(P)-binding" evidence="1">
    <location>
        <begin position="50"/>
        <end position="336"/>
    </location>
</feature>
<proteinExistence type="predicted"/>
<name>A0AA39GCJ2_SARSR</name>
<dbReference type="GO" id="GO:0050660">
    <property type="term" value="F:flavin adenine dinucleotide binding"/>
    <property type="evidence" value="ECO:0007669"/>
    <property type="project" value="TreeGrafter"/>
</dbReference>
<dbReference type="GO" id="GO:0004174">
    <property type="term" value="F:electron-transferring-flavoprotein dehydrogenase activity"/>
    <property type="evidence" value="ECO:0007669"/>
    <property type="project" value="TreeGrafter"/>
</dbReference>
<dbReference type="Proteomes" id="UP001175261">
    <property type="component" value="Unassembled WGS sequence"/>
</dbReference>
<dbReference type="AlphaFoldDB" id="A0AA39GCJ2"/>
<dbReference type="PRINTS" id="PR00469">
    <property type="entry name" value="PNDRDTASEII"/>
</dbReference>
<dbReference type="SUPFAM" id="SSF51905">
    <property type="entry name" value="FAD/NAD(P)-binding domain"/>
    <property type="match status" value="1"/>
</dbReference>